<keyword evidence="2" id="KW-1185">Reference proteome</keyword>
<comment type="caution">
    <text evidence="1">The sequence shown here is derived from an EMBL/GenBank/DDBJ whole genome shotgun (WGS) entry which is preliminary data.</text>
</comment>
<organism evidence="1 2">
    <name type="scientific">Trifolium pratense</name>
    <name type="common">Red clover</name>
    <dbReference type="NCBI Taxonomy" id="57577"/>
    <lineage>
        <taxon>Eukaryota</taxon>
        <taxon>Viridiplantae</taxon>
        <taxon>Streptophyta</taxon>
        <taxon>Embryophyta</taxon>
        <taxon>Tracheophyta</taxon>
        <taxon>Spermatophyta</taxon>
        <taxon>Magnoliopsida</taxon>
        <taxon>eudicotyledons</taxon>
        <taxon>Gunneridae</taxon>
        <taxon>Pentapetalae</taxon>
        <taxon>rosids</taxon>
        <taxon>fabids</taxon>
        <taxon>Fabales</taxon>
        <taxon>Fabaceae</taxon>
        <taxon>Papilionoideae</taxon>
        <taxon>50 kb inversion clade</taxon>
        <taxon>NPAAA clade</taxon>
        <taxon>Hologalegina</taxon>
        <taxon>IRL clade</taxon>
        <taxon>Trifolieae</taxon>
        <taxon>Trifolium</taxon>
    </lineage>
</organism>
<evidence type="ECO:0000313" key="1">
    <source>
        <dbReference type="EMBL" id="CAJ2679212.1"/>
    </source>
</evidence>
<protein>
    <submittedName>
        <fullName evidence="1">Uncharacterized protein</fullName>
    </submittedName>
</protein>
<reference evidence="1" key="1">
    <citation type="submission" date="2023-10" db="EMBL/GenBank/DDBJ databases">
        <authorList>
            <person name="Rodriguez Cubillos JULIANA M."/>
            <person name="De Vega J."/>
        </authorList>
    </citation>
    <scope>NUCLEOTIDE SEQUENCE</scope>
</reference>
<dbReference type="EMBL" id="CASHSV030000823">
    <property type="protein sequence ID" value="CAJ2679212.1"/>
    <property type="molecule type" value="Genomic_DNA"/>
</dbReference>
<evidence type="ECO:0000313" key="2">
    <source>
        <dbReference type="Proteomes" id="UP001177021"/>
    </source>
</evidence>
<name>A0ACB0ME03_TRIPR</name>
<accession>A0ACB0ME03</accession>
<dbReference type="Proteomes" id="UP001177021">
    <property type="component" value="Unassembled WGS sequence"/>
</dbReference>
<sequence>MVSLGKDYFEFIFSSLDDLSAVRSIDFWNLTPGLLRTHAWSADFNPHNVQPSTAWIRIHGLARSPLALDEATKKRTFGHFARIIIDVYLSSNFHERILVERNDFDFYVDAEYENIPPFCNSCQIIGHSVNNCKYQTPRAKTSSTIVNKPIVRPNTSDVEKPLEGSAVDGSKIVVEIDPLIDGILRSKKDRTYMFVGDVLNHEKEISFIFVEAIPVYVQDTSSSSGMTSPIVGDVMNLAKEVSCEELHEEEEVWLLTQLL</sequence>
<proteinExistence type="predicted"/>
<gene>
    <name evidence="1" type="ORF">MILVUS5_LOCUS41351</name>
</gene>